<organism evidence="2 3">
    <name type="scientific">Klebsormidium nitens</name>
    <name type="common">Green alga</name>
    <name type="synonym">Ulothrix nitens</name>
    <dbReference type="NCBI Taxonomy" id="105231"/>
    <lineage>
        <taxon>Eukaryota</taxon>
        <taxon>Viridiplantae</taxon>
        <taxon>Streptophyta</taxon>
        <taxon>Klebsormidiophyceae</taxon>
        <taxon>Klebsormidiales</taxon>
        <taxon>Klebsormidiaceae</taxon>
        <taxon>Klebsormidium</taxon>
    </lineage>
</organism>
<keyword evidence="3" id="KW-1185">Reference proteome</keyword>
<dbReference type="Proteomes" id="UP000054558">
    <property type="component" value="Unassembled WGS sequence"/>
</dbReference>
<evidence type="ECO:0000313" key="3">
    <source>
        <dbReference type="Proteomes" id="UP000054558"/>
    </source>
</evidence>
<reference evidence="2 3" key="1">
    <citation type="journal article" date="2014" name="Nat. Commun.">
        <title>Klebsormidium flaccidum genome reveals primary factors for plant terrestrial adaptation.</title>
        <authorList>
            <person name="Hori K."/>
            <person name="Maruyama F."/>
            <person name="Fujisawa T."/>
            <person name="Togashi T."/>
            <person name="Yamamoto N."/>
            <person name="Seo M."/>
            <person name="Sato S."/>
            <person name="Yamada T."/>
            <person name="Mori H."/>
            <person name="Tajima N."/>
            <person name="Moriyama T."/>
            <person name="Ikeuchi M."/>
            <person name="Watanabe M."/>
            <person name="Wada H."/>
            <person name="Kobayashi K."/>
            <person name="Saito M."/>
            <person name="Masuda T."/>
            <person name="Sasaki-Sekimoto Y."/>
            <person name="Mashiguchi K."/>
            <person name="Awai K."/>
            <person name="Shimojima M."/>
            <person name="Masuda S."/>
            <person name="Iwai M."/>
            <person name="Nobusawa T."/>
            <person name="Narise T."/>
            <person name="Kondo S."/>
            <person name="Saito H."/>
            <person name="Sato R."/>
            <person name="Murakawa M."/>
            <person name="Ihara Y."/>
            <person name="Oshima-Yamada Y."/>
            <person name="Ohtaka K."/>
            <person name="Satoh M."/>
            <person name="Sonobe K."/>
            <person name="Ishii M."/>
            <person name="Ohtani R."/>
            <person name="Kanamori-Sato M."/>
            <person name="Honoki R."/>
            <person name="Miyazaki D."/>
            <person name="Mochizuki H."/>
            <person name="Umetsu J."/>
            <person name="Higashi K."/>
            <person name="Shibata D."/>
            <person name="Kamiya Y."/>
            <person name="Sato N."/>
            <person name="Nakamura Y."/>
            <person name="Tabata S."/>
            <person name="Ida S."/>
            <person name="Kurokawa K."/>
            <person name="Ohta H."/>
        </authorList>
    </citation>
    <scope>NUCLEOTIDE SEQUENCE [LARGE SCALE GENOMIC DNA]</scope>
    <source>
        <strain evidence="2 3">NIES-2285</strain>
    </source>
</reference>
<name>A0A1Y1HLR6_KLENI</name>
<proteinExistence type="predicted"/>
<feature type="region of interest" description="Disordered" evidence="1">
    <location>
        <begin position="1"/>
        <end position="236"/>
    </location>
</feature>
<dbReference type="OMA" id="VAMSNGP"/>
<dbReference type="EMBL" id="DF236957">
    <property type="protein sequence ID" value="GAQ78109.1"/>
    <property type="molecule type" value="Genomic_DNA"/>
</dbReference>
<feature type="compositionally biased region" description="Low complexity" evidence="1">
    <location>
        <begin position="135"/>
        <end position="159"/>
    </location>
</feature>
<dbReference type="AlphaFoldDB" id="A0A1Y1HLR6"/>
<gene>
    <name evidence="2" type="ORF">KFL_000080130</name>
</gene>
<accession>A0A1Y1HLR6</accession>
<feature type="compositionally biased region" description="Basic and acidic residues" evidence="1">
    <location>
        <begin position="94"/>
        <end position="121"/>
    </location>
</feature>
<feature type="compositionally biased region" description="Basic and acidic residues" evidence="1">
    <location>
        <begin position="53"/>
        <end position="63"/>
    </location>
</feature>
<evidence type="ECO:0000256" key="1">
    <source>
        <dbReference type="SAM" id="MobiDB-lite"/>
    </source>
</evidence>
<feature type="compositionally biased region" description="Polar residues" evidence="1">
    <location>
        <begin position="40"/>
        <end position="51"/>
    </location>
</feature>
<feature type="compositionally biased region" description="Polar residues" evidence="1">
    <location>
        <begin position="191"/>
        <end position="202"/>
    </location>
</feature>
<protein>
    <submittedName>
        <fullName evidence="2">Uncharacterized protein</fullName>
    </submittedName>
</protein>
<sequence length="236" mass="23559">MGCGASSAAGDKAIVTATKIDPPSGESQAASQKPVEELSAGTSSAEEQSTHPAEAEKSPKESHSPPPDVSSSAQAKAPKSEPEAPSKLSQNIEVKQDDVKPAEPAKLAPKEAAVDPSKDPFAKPVLPTAVPLHPAAPSSPAVAASSAGTPTPATEAPGSKSPGSVVSTPKPADSPVPGTPVREPAAESKTPGPSNLSKSSGAESERSKTEQEVVHTPRAATEAAIEALMDDVSAAH</sequence>
<feature type="compositionally biased region" description="Basic and acidic residues" evidence="1">
    <location>
        <begin position="203"/>
        <end position="215"/>
    </location>
</feature>
<evidence type="ECO:0000313" key="2">
    <source>
        <dbReference type="EMBL" id="GAQ78109.1"/>
    </source>
</evidence>